<comment type="caution">
    <text evidence="3">The sequence shown here is derived from an EMBL/GenBank/DDBJ whole genome shotgun (WGS) entry which is preliminary data.</text>
</comment>
<evidence type="ECO:0000313" key="3">
    <source>
        <dbReference type="EMBL" id="KAK9270990.1"/>
    </source>
</evidence>
<keyword evidence="4" id="KW-1185">Reference proteome</keyword>
<dbReference type="PANTHER" id="PTHR11206">
    <property type="entry name" value="MULTIDRUG RESISTANCE PROTEIN"/>
    <property type="match status" value="1"/>
</dbReference>
<evidence type="ECO:0000313" key="4">
    <source>
        <dbReference type="Proteomes" id="UP001415857"/>
    </source>
</evidence>
<name>A0AAP0R6J3_LIQFO</name>
<evidence type="ECO:0000256" key="2">
    <source>
        <dbReference type="SAM" id="Phobius"/>
    </source>
</evidence>
<reference evidence="3 4" key="1">
    <citation type="journal article" date="2024" name="Plant J.">
        <title>Genome sequences and population genomics reveal climatic adaptation and genomic divergence between two closely related sweetgum species.</title>
        <authorList>
            <person name="Xu W.Q."/>
            <person name="Ren C.Q."/>
            <person name="Zhang X.Y."/>
            <person name="Comes H.P."/>
            <person name="Liu X.H."/>
            <person name="Li Y.G."/>
            <person name="Kettle C.J."/>
            <person name="Jalonen R."/>
            <person name="Gaisberger H."/>
            <person name="Ma Y.Z."/>
            <person name="Qiu Y.X."/>
        </authorList>
    </citation>
    <scope>NUCLEOTIDE SEQUENCE [LARGE SCALE GENOMIC DNA]</scope>
    <source>
        <strain evidence="3">Hangzhou</strain>
    </source>
</reference>
<protein>
    <submittedName>
        <fullName evidence="3">Uncharacterized protein</fullName>
    </submittedName>
</protein>
<organism evidence="3 4">
    <name type="scientific">Liquidambar formosana</name>
    <name type="common">Formosan gum</name>
    <dbReference type="NCBI Taxonomy" id="63359"/>
    <lineage>
        <taxon>Eukaryota</taxon>
        <taxon>Viridiplantae</taxon>
        <taxon>Streptophyta</taxon>
        <taxon>Embryophyta</taxon>
        <taxon>Tracheophyta</taxon>
        <taxon>Spermatophyta</taxon>
        <taxon>Magnoliopsida</taxon>
        <taxon>eudicotyledons</taxon>
        <taxon>Gunneridae</taxon>
        <taxon>Pentapetalae</taxon>
        <taxon>Saxifragales</taxon>
        <taxon>Altingiaceae</taxon>
        <taxon>Liquidambar</taxon>
    </lineage>
</organism>
<evidence type="ECO:0000256" key="1">
    <source>
        <dbReference type="SAM" id="MobiDB-lite"/>
    </source>
</evidence>
<sequence length="143" mass="16088">MREEDDPLLVSGPGEEEDDEHQEIGSNGRSLIRRTWLESKRMWVIAGPSIFSRVAMYSITVITQAFAGHLGDLELAAISIATTVIIAISFGLLVKTPTLYTPFGCREKEKENGYKCLTKETHFVTCNHFLNFFSFLPENQTES</sequence>
<dbReference type="EMBL" id="JBBPBK010000014">
    <property type="protein sequence ID" value="KAK9270990.1"/>
    <property type="molecule type" value="Genomic_DNA"/>
</dbReference>
<feature type="transmembrane region" description="Helical" evidence="2">
    <location>
        <begin position="73"/>
        <end position="94"/>
    </location>
</feature>
<keyword evidence="2" id="KW-0812">Transmembrane</keyword>
<proteinExistence type="predicted"/>
<feature type="transmembrane region" description="Helical" evidence="2">
    <location>
        <begin position="43"/>
        <end position="67"/>
    </location>
</feature>
<gene>
    <name evidence="3" type="ORF">L1049_026578</name>
</gene>
<dbReference type="Proteomes" id="UP001415857">
    <property type="component" value="Unassembled WGS sequence"/>
</dbReference>
<feature type="region of interest" description="Disordered" evidence="1">
    <location>
        <begin position="1"/>
        <end position="26"/>
    </location>
</feature>
<keyword evidence="2" id="KW-0472">Membrane</keyword>
<accession>A0AAP0R6J3</accession>
<dbReference type="AlphaFoldDB" id="A0AAP0R6J3"/>
<keyword evidence="2" id="KW-1133">Transmembrane helix</keyword>